<evidence type="ECO:0000256" key="2">
    <source>
        <dbReference type="SAM" id="Coils"/>
    </source>
</evidence>
<dbReference type="PANTHER" id="PTHR30469:SF33">
    <property type="entry name" value="SLR1207 PROTEIN"/>
    <property type="match status" value="1"/>
</dbReference>
<dbReference type="AlphaFoldDB" id="A0A432L995"/>
<feature type="domain" description="Multidrug resistance protein MdtA-like barrel-sandwich hybrid" evidence="4">
    <location>
        <begin position="65"/>
        <end position="295"/>
    </location>
</feature>
<reference evidence="6 7" key="1">
    <citation type="submission" date="2018-12" db="EMBL/GenBank/DDBJ databases">
        <title>Lysinibacillus antri sp. nov., isolated from a cave soil.</title>
        <authorList>
            <person name="Narsing Rao M.P."/>
            <person name="Zhang H."/>
            <person name="Dong Z.-Y."/>
            <person name="Niu X.-K."/>
            <person name="Zhang K."/>
            <person name="Fang B.-Z."/>
            <person name="Kang Y.-Q."/>
            <person name="Xiao M."/>
            <person name="Li W.-J."/>
        </authorList>
    </citation>
    <scope>NUCLEOTIDE SEQUENCE [LARGE SCALE GENOMIC DNA]</scope>
    <source>
        <strain evidence="6 7">SYSU K30002</strain>
    </source>
</reference>
<evidence type="ECO:0000259" key="4">
    <source>
        <dbReference type="Pfam" id="PF25917"/>
    </source>
</evidence>
<dbReference type="Pfam" id="PF25989">
    <property type="entry name" value="YknX_C"/>
    <property type="match status" value="1"/>
</dbReference>
<organism evidence="6 7">
    <name type="scientific">Lysinibacillus antri</name>
    <dbReference type="NCBI Taxonomy" id="2498145"/>
    <lineage>
        <taxon>Bacteria</taxon>
        <taxon>Bacillati</taxon>
        <taxon>Bacillota</taxon>
        <taxon>Bacilli</taxon>
        <taxon>Bacillales</taxon>
        <taxon>Bacillaceae</taxon>
        <taxon>Lysinibacillus</taxon>
    </lineage>
</organism>
<dbReference type="Gene3D" id="2.40.30.170">
    <property type="match status" value="1"/>
</dbReference>
<dbReference type="PANTHER" id="PTHR30469">
    <property type="entry name" value="MULTIDRUG RESISTANCE PROTEIN MDTA"/>
    <property type="match status" value="1"/>
</dbReference>
<dbReference type="NCBIfam" id="TIGR01730">
    <property type="entry name" value="RND_mfp"/>
    <property type="match status" value="1"/>
</dbReference>
<dbReference type="PRINTS" id="PR01490">
    <property type="entry name" value="RTXTOXIND"/>
</dbReference>
<dbReference type="Pfam" id="PF25917">
    <property type="entry name" value="BSH_RND"/>
    <property type="match status" value="1"/>
</dbReference>
<dbReference type="Gene3D" id="1.10.287.470">
    <property type="entry name" value="Helix hairpin bin"/>
    <property type="match status" value="2"/>
</dbReference>
<dbReference type="Gene3D" id="2.40.50.100">
    <property type="match status" value="1"/>
</dbReference>
<evidence type="ECO:0000259" key="3">
    <source>
        <dbReference type="Pfam" id="PF25876"/>
    </source>
</evidence>
<comment type="similarity">
    <text evidence="1">Belongs to the membrane fusion protein (MFP) (TC 8.A.1) family.</text>
</comment>
<dbReference type="Proteomes" id="UP000287910">
    <property type="component" value="Unassembled WGS sequence"/>
</dbReference>
<dbReference type="InterPro" id="IPR006143">
    <property type="entry name" value="RND_pump_MFP"/>
</dbReference>
<dbReference type="InterPro" id="IPR058624">
    <property type="entry name" value="MdtA-like_HH"/>
</dbReference>
<dbReference type="PROSITE" id="PS51257">
    <property type="entry name" value="PROKAR_LIPOPROTEIN"/>
    <property type="match status" value="1"/>
</dbReference>
<dbReference type="GO" id="GO:0015562">
    <property type="term" value="F:efflux transmembrane transporter activity"/>
    <property type="evidence" value="ECO:0007669"/>
    <property type="project" value="TreeGrafter"/>
</dbReference>
<sequence length="451" mass="48775">MREKKGAFGAISFIIASTIVLSGCGSEEPKKKLEEREVPVEVTEVTYGVLKDSNLLTGTIEAESKVSILPKAAGEITKIHVKKGDFVKKGDVLAQLDDTAEQNVVKQQQASLESAQNAKTKAQSSYDQAVLSLNSAEIALEQAGISQEDNINNIDIQLKNAENNWKTAKKNLERMQALYDEGLISLQEYENAKNNESSAKNALDQTKLSKTQTSREINLKPQESAVEQAKINLAIAEASLTDAEIGITQAQIALESAMDRLDDKIIKATISGEVTEIINKVGEMASNASPFASIVATETVILDVNISSNLLPSFTVGKEIDVKVTGSDDTFKGKVDYISTVSSGYGLFTVEIKINNKDKIIRPGMIASLIIEEVKEDNSIIVPADAVVHKEGKDVVFIISDGKAVMKEVEVGLSNVEFTSLAGELKEKDLIVISGQNLLKDGNKVTIMEED</sequence>
<dbReference type="SUPFAM" id="SSF56954">
    <property type="entry name" value="Outer membrane efflux proteins (OEP)"/>
    <property type="match status" value="1"/>
</dbReference>
<name>A0A432L995_9BACI</name>
<evidence type="ECO:0000256" key="1">
    <source>
        <dbReference type="ARBA" id="ARBA00009477"/>
    </source>
</evidence>
<comment type="caution">
    <text evidence="6">The sequence shown here is derived from an EMBL/GenBank/DDBJ whole genome shotgun (WGS) entry which is preliminary data.</text>
</comment>
<proteinExistence type="inferred from homology"/>
<keyword evidence="2" id="KW-0175">Coiled coil</keyword>
<evidence type="ECO:0000313" key="6">
    <source>
        <dbReference type="EMBL" id="RUL49802.1"/>
    </source>
</evidence>
<accession>A0A432L995</accession>
<dbReference type="GO" id="GO:1990281">
    <property type="term" value="C:efflux pump complex"/>
    <property type="evidence" value="ECO:0007669"/>
    <property type="project" value="TreeGrafter"/>
</dbReference>
<dbReference type="InterPro" id="IPR058625">
    <property type="entry name" value="MdtA-like_BSH"/>
</dbReference>
<dbReference type="SUPFAM" id="SSF111369">
    <property type="entry name" value="HlyD-like secretion proteins"/>
    <property type="match status" value="2"/>
</dbReference>
<protein>
    <submittedName>
        <fullName evidence="6">Efflux RND transporter periplasmic adaptor subunit</fullName>
    </submittedName>
</protein>
<dbReference type="RefSeq" id="WP_126659938.1">
    <property type="nucleotide sequence ID" value="NZ_RYYR01000023.1"/>
</dbReference>
<evidence type="ECO:0000259" key="5">
    <source>
        <dbReference type="Pfam" id="PF25989"/>
    </source>
</evidence>
<gene>
    <name evidence="6" type="ORF">EK386_14690</name>
</gene>
<dbReference type="Gene3D" id="2.40.420.20">
    <property type="match status" value="1"/>
</dbReference>
<feature type="coiled-coil region" evidence="2">
    <location>
        <begin position="151"/>
        <end position="206"/>
    </location>
</feature>
<keyword evidence="7" id="KW-1185">Reference proteome</keyword>
<feature type="domain" description="YknX-like C-terminal permuted SH3-like" evidence="5">
    <location>
        <begin position="381"/>
        <end position="447"/>
    </location>
</feature>
<dbReference type="EMBL" id="RYYR01000023">
    <property type="protein sequence ID" value="RUL49802.1"/>
    <property type="molecule type" value="Genomic_DNA"/>
</dbReference>
<feature type="domain" description="Multidrug resistance protein MdtA-like alpha-helical hairpin" evidence="3">
    <location>
        <begin position="154"/>
        <end position="234"/>
    </location>
</feature>
<dbReference type="Pfam" id="PF25876">
    <property type="entry name" value="HH_MFP_RND"/>
    <property type="match status" value="1"/>
</dbReference>
<evidence type="ECO:0000313" key="7">
    <source>
        <dbReference type="Proteomes" id="UP000287910"/>
    </source>
</evidence>
<dbReference type="InterPro" id="IPR058637">
    <property type="entry name" value="YknX-like_C"/>
</dbReference>